<dbReference type="PROSITE" id="PS00108">
    <property type="entry name" value="PROTEIN_KINASE_ST"/>
    <property type="match status" value="2"/>
</dbReference>
<gene>
    <name evidence="3" type="primary">Smok3b-L</name>
    <name evidence="3" type="ORF">Hamer_G028504</name>
</gene>
<dbReference type="AlphaFoldDB" id="A0A8J5K8G8"/>
<keyword evidence="3" id="KW-0418">Kinase</keyword>
<dbReference type="EMBL" id="JAHLQT010014011">
    <property type="protein sequence ID" value="KAG7170517.1"/>
    <property type="molecule type" value="Genomic_DNA"/>
</dbReference>
<dbReference type="InterPro" id="IPR000719">
    <property type="entry name" value="Prot_kinase_dom"/>
</dbReference>
<feature type="transmembrane region" description="Helical" evidence="1">
    <location>
        <begin position="1092"/>
        <end position="1113"/>
    </location>
</feature>
<keyword evidence="1" id="KW-0812">Transmembrane</keyword>
<keyword evidence="3" id="KW-0808">Transferase</keyword>
<feature type="transmembrane region" description="Helical" evidence="1">
    <location>
        <begin position="609"/>
        <end position="630"/>
    </location>
</feature>
<evidence type="ECO:0000313" key="3">
    <source>
        <dbReference type="EMBL" id="KAG7170517.1"/>
    </source>
</evidence>
<keyword evidence="4" id="KW-1185">Reference proteome</keyword>
<dbReference type="Pfam" id="PF00069">
    <property type="entry name" value="Pkinase"/>
    <property type="match status" value="2"/>
</dbReference>
<dbReference type="Proteomes" id="UP000747542">
    <property type="component" value="Unassembled WGS sequence"/>
</dbReference>
<comment type="caution">
    <text evidence="3">The sequence shown here is derived from an EMBL/GenBank/DDBJ whole genome shotgun (WGS) entry which is preliminary data.</text>
</comment>
<dbReference type="Gene3D" id="1.10.510.10">
    <property type="entry name" value="Transferase(Phosphotransferase) domain 1"/>
    <property type="match status" value="2"/>
</dbReference>
<feature type="transmembrane region" description="Helical" evidence="1">
    <location>
        <begin position="1120"/>
        <end position="1140"/>
    </location>
</feature>
<dbReference type="InterPro" id="IPR051681">
    <property type="entry name" value="Ser/Thr_Kinases-Pseudokinases"/>
</dbReference>
<feature type="non-terminal residue" evidence="3">
    <location>
        <position position="1142"/>
    </location>
</feature>
<dbReference type="GO" id="GO:0004674">
    <property type="term" value="F:protein serine/threonine kinase activity"/>
    <property type="evidence" value="ECO:0007669"/>
    <property type="project" value="TreeGrafter"/>
</dbReference>
<dbReference type="GO" id="GO:0005524">
    <property type="term" value="F:ATP binding"/>
    <property type="evidence" value="ECO:0007669"/>
    <property type="project" value="InterPro"/>
</dbReference>
<dbReference type="InterPro" id="IPR011009">
    <property type="entry name" value="Kinase-like_dom_sf"/>
</dbReference>
<dbReference type="PROSITE" id="PS50011">
    <property type="entry name" value="PROTEIN_KINASE_DOM"/>
    <property type="match status" value="2"/>
</dbReference>
<feature type="domain" description="Protein kinase" evidence="2">
    <location>
        <begin position="675"/>
        <end position="929"/>
    </location>
</feature>
<keyword evidence="1" id="KW-1133">Transmembrane helix</keyword>
<dbReference type="InterPro" id="IPR008271">
    <property type="entry name" value="Ser/Thr_kinase_AS"/>
</dbReference>
<sequence>KKLGSGAFAFSLLAEFNGELVCIKKGLKTEYLKYFNIEREITQKVNGAGGAPLIITWATDEPILVMSFCKGRTFIDILNHPKLLTAANIIQIYIAVARSLDEIHGQGVVHNDFKEDNVLIEENTADGIFTAHIIDFGLSTAVGELTNISGSPSDFPFYAPEILAGHPCHPKADVFSLGFTLNFVTETLLSDRHLKAWPPGTRQLFLDMLQQNPVDRPDLCEVIRRLESSLQQLSFPTVTERKTVMQSPPYIPSQGKSCVAPKVTSAVMQSPPYIPSQGKSCVAPKVTSSVMQSPPYISSQGKSCVAPKVTSAVMQSPPYIPSQGKSCVAPKVTSAVMQSPPYIPSQGKSCIAPKVTSAFMQSPPYIPSQGKSCVAPKVTSAVMQSPPYIPSQGRSCVAPKVKSAVTQSPPCEGSEGTAQSTSILSNRRLISVHLILELVAGRQLVLELVGEVLLVLELVAAALLVLELVAGRQLVLELVGAVLLALELVGAALLVLELVAAALLVLELVASRQLVLELVGAALLALELVGAALLVLELVAIGSGTGLVALLVLELVGAVLLFLELVGAALLVQQLVAAGLLVLKLVAAVLLVLELVAAGLLILELVAPLLVLLALALEVFMGGLLGNSGLEVSVGSYRVVDDAERTIRVHGAVLAHHYVSSTLLPGRLFVPCRPGVYLKKLGSGAFAFSLLAEFNGELVCIKKGLKTEYLKYFNIEREITQKVNGAGGAPLIITWATDEPILVMSFCKGRTFIDILNHPKLLTAANIIQIYIAVARSLDEIHGQGVVHNDFKEDNVLIEENTADGSFTAHIIDFGLSTAVGELTNISGSPSDFPFYAPEILAGHPCHPKADVFSLGFTLNFVTETLLSDRHLKAWPPGTRQLFLDMLQQNPVDRPDLCEVIRRLESSLQQLSFPTVTERKTVMQSPPYIPSQGKSCVAPKVTSSVMQSPPYISSQGKSCVAPKVTSAILQSPPYIPSQGKSCIAPEVTSAFMQSPPYIPSQGKSCVAPKVTSAVMQSPPYIPSQGRSCVAPKVKSAVTQSPPCEGSEGTAQSTSILSNVIKFIVVSGLRWFWNWPGGSVGSGTGRGGSVVSGTVGLVLVAVLLVLVAVLLVMIQLVLVTVVLILVVVLLILVAFLLILVVSL</sequence>
<accession>A0A8J5K8G8</accession>
<reference evidence="3" key="1">
    <citation type="journal article" date="2021" name="Sci. Adv.">
        <title>The American lobster genome reveals insights on longevity, neural, and immune adaptations.</title>
        <authorList>
            <person name="Polinski J.M."/>
            <person name="Zimin A.V."/>
            <person name="Clark K.F."/>
            <person name="Kohn A.B."/>
            <person name="Sadowski N."/>
            <person name="Timp W."/>
            <person name="Ptitsyn A."/>
            <person name="Khanna P."/>
            <person name="Romanova D.Y."/>
            <person name="Williams P."/>
            <person name="Greenwood S.J."/>
            <person name="Moroz L.L."/>
            <person name="Walt D.R."/>
            <person name="Bodnar A.G."/>
        </authorList>
    </citation>
    <scope>NUCLEOTIDE SEQUENCE</scope>
    <source>
        <strain evidence="3">GMGI-L3</strain>
    </source>
</reference>
<proteinExistence type="predicted"/>
<evidence type="ECO:0000259" key="2">
    <source>
        <dbReference type="PROSITE" id="PS50011"/>
    </source>
</evidence>
<evidence type="ECO:0000256" key="1">
    <source>
        <dbReference type="SAM" id="Phobius"/>
    </source>
</evidence>
<dbReference type="PANTHER" id="PTHR44329">
    <property type="entry name" value="SERINE/THREONINE-PROTEIN KINASE TNNI3K-RELATED"/>
    <property type="match status" value="1"/>
</dbReference>
<dbReference type="SUPFAM" id="SSF56112">
    <property type="entry name" value="Protein kinase-like (PK-like)"/>
    <property type="match status" value="2"/>
</dbReference>
<protein>
    <submittedName>
        <fullName evidence="3">Sperm motility kinase 3B-like</fullName>
    </submittedName>
</protein>
<feature type="transmembrane region" description="Helical" evidence="1">
    <location>
        <begin position="482"/>
        <end position="506"/>
    </location>
</feature>
<feature type="domain" description="Protein kinase" evidence="2">
    <location>
        <begin position="1"/>
        <end position="251"/>
    </location>
</feature>
<name>A0A8J5K8G8_HOMAM</name>
<evidence type="ECO:0000313" key="4">
    <source>
        <dbReference type="Proteomes" id="UP000747542"/>
    </source>
</evidence>
<feature type="transmembrane region" description="Helical" evidence="1">
    <location>
        <begin position="452"/>
        <end position="470"/>
    </location>
</feature>
<feature type="transmembrane region" description="Helical" evidence="1">
    <location>
        <begin position="581"/>
        <end position="603"/>
    </location>
</feature>
<keyword evidence="1" id="KW-0472">Membrane</keyword>
<feature type="transmembrane region" description="Helical" evidence="1">
    <location>
        <begin position="518"/>
        <end position="541"/>
    </location>
</feature>
<organism evidence="3 4">
    <name type="scientific">Homarus americanus</name>
    <name type="common">American lobster</name>
    <dbReference type="NCBI Taxonomy" id="6706"/>
    <lineage>
        <taxon>Eukaryota</taxon>
        <taxon>Metazoa</taxon>
        <taxon>Ecdysozoa</taxon>
        <taxon>Arthropoda</taxon>
        <taxon>Crustacea</taxon>
        <taxon>Multicrustacea</taxon>
        <taxon>Malacostraca</taxon>
        <taxon>Eumalacostraca</taxon>
        <taxon>Eucarida</taxon>
        <taxon>Decapoda</taxon>
        <taxon>Pleocyemata</taxon>
        <taxon>Astacidea</taxon>
        <taxon>Nephropoidea</taxon>
        <taxon>Nephropidae</taxon>
        <taxon>Homarus</taxon>
    </lineage>
</organism>
<feature type="transmembrane region" description="Helical" evidence="1">
    <location>
        <begin position="547"/>
        <end position="572"/>
    </location>
</feature>